<evidence type="ECO:0000313" key="1">
    <source>
        <dbReference type="EMBL" id="KEK21785.1"/>
    </source>
</evidence>
<dbReference type="EMBL" id="JOTM01000057">
    <property type="protein sequence ID" value="KEK21785.1"/>
    <property type="molecule type" value="Genomic_DNA"/>
</dbReference>
<sequence>MTDLKGNNLHIDIEGDIGNDSFKGYINGEYIKMKNVYQSVYSMPNVTETNTQKNVINLVDNMFVNIASKSIRRSGMYFIGNRAMLTGKNPKNMNIKVGQKYNDDLPLINMLGLIANKSVQLEWERSEQLPQSINVTVDLISAIPASQWTPVNAKHLEQRFTNSNHVVIVYVGEEQVTVSLTFNSANITQEGVPPLFAILEGEDEMFVDFTKLYAEKLEIKKASGSFFKNKKILHCDIGDGTTEYIYTVGVNPVIDACSGERRGVGHATEEAVKLLNQERGTNIKRQQFSQILQNSDHKYHEEATGYFNITKVEQAELILEDTDEKYVNNTASEAEILCVYGGGSVTFKDELYNQLLEYCERVGMYLLWIPEKYAVDMNAKGMQVIKKILTRKKVR</sequence>
<comment type="caution">
    <text evidence="1">The sequence shown here is derived from an EMBL/GenBank/DDBJ whole genome shotgun (WGS) entry which is preliminary data.</text>
</comment>
<dbReference type="SUPFAM" id="SSF53067">
    <property type="entry name" value="Actin-like ATPase domain"/>
    <property type="match status" value="1"/>
</dbReference>
<reference evidence="1 2" key="1">
    <citation type="submission" date="2014-06" db="EMBL/GenBank/DDBJ databases">
        <title>Draft genome sequence of Bacillus gaemokensis JCM 15801 (MCCC 1A00707).</title>
        <authorList>
            <person name="Lai Q."/>
            <person name="Liu Y."/>
            <person name="Shao Z."/>
        </authorList>
    </citation>
    <scope>NUCLEOTIDE SEQUENCE [LARGE SCALE GENOMIC DNA]</scope>
    <source>
        <strain evidence="1 2">JCM 15801</strain>
    </source>
</reference>
<dbReference type="OrthoDB" id="2906454at2"/>
<dbReference type="InterPro" id="IPR043129">
    <property type="entry name" value="ATPase_NBD"/>
</dbReference>
<evidence type="ECO:0000313" key="2">
    <source>
        <dbReference type="Proteomes" id="UP000027778"/>
    </source>
</evidence>
<dbReference type="CDD" id="cd24023">
    <property type="entry name" value="ASKHA_NBD_ParM_Alp7A-like"/>
    <property type="match status" value="1"/>
</dbReference>
<dbReference type="Gene3D" id="3.30.420.40">
    <property type="match status" value="1"/>
</dbReference>
<gene>
    <name evidence="1" type="ORF">BAGA_25040</name>
</gene>
<proteinExistence type="predicted"/>
<accession>A0A073K5F5</accession>
<organism evidence="1 2">
    <name type="scientific">Bacillus gaemokensis</name>
    <dbReference type="NCBI Taxonomy" id="574375"/>
    <lineage>
        <taxon>Bacteria</taxon>
        <taxon>Bacillati</taxon>
        <taxon>Bacillota</taxon>
        <taxon>Bacilli</taxon>
        <taxon>Bacillales</taxon>
        <taxon>Bacillaceae</taxon>
        <taxon>Bacillus</taxon>
        <taxon>Bacillus cereus group</taxon>
    </lineage>
</organism>
<dbReference type="AlphaFoldDB" id="A0A073K5F5"/>
<protein>
    <recommendedName>
        <fullName evidence="3">ParM/StbA family protein</fullName>
    </recommendedName>
</protein>
<name>A0A073K5F5_9BACI</name>
<keyword evidence="2" id="KW-1185">Reference proteome</keyword>
<dbReference type="eggNOG" id="ENOG502Z9QQ">
    <property type="taxonomic scope" value="Bacteria"/>
</dbReference>
<evidence type="ECO:0008006" key="3">
    <source>
        <dbReference type="Google" id="ProtNLM"/>
    </source>
</evidence>
<dbReference type="Proteomes" id="UP000027778">
    <property type="component" value="Unassembled WGS sequence"/>
</dbReference>
<dbReference type="RefSeq" id="WP_033678870.1">
    <property type="nucleotide sequence ID" value="NZ_JOTM01000057.1"/>
</dbReference>